<sequence length="101" mass="11013">MGIERGGEVIAGAVFNCFVGSSVEVTVAGKGWDRAFFRAVGDYVFRQMGCCRMGFTTEQETVARLAERLGGVREGVMRSYFGPGRDGIVIGVLADEYKFRS</sequence>
<dbReference type="EMBL" id="CP058689">
    <property type="protein sequence ID" value="QLH14212.1"/>
    <property type="molecule type" value="Genomic_DNA"/>
</dbReference>
<dbReference type="InterPro" id="IPR016181">
    <property type="entry name" value="Acyl_CoA_acyltransferase"/>
</dbReference>
<dbReference type="Gene3D" id="3.40.630.30">
    <property type="match status" value="1"/>
</dbReference>
<dbReference type="AlphaFoldDB" id="A0A7H9BSD3"/>
<dbReference type="SUPFAM" id="SSF55729">
    <property type="entry name" value="Acyl-CoA N-acyltransferases (Nat)"/>
    <property type="match status" value="1"/>
</dbReference>
<name>A0A7H9BSD3_PARPN</name>
<dbReference type="GO" id="GO:0016740">
    <property type="term" value="F:transferase activity"/>
    <property type="evidence" value="ECO:0007669"/>
    <property type="project" value="UniProtKB-KW"/>
</dbReference>
<proteinExistence type="predicted"/>
<reference evidence="1 2" key="1">
    <citation type="submission" date="2020-07" db="EMBL/GenBank/DDBJ databases">
        <title>The complete genome of Paracoccus pantotrophus ACCC 10489.</title>
        <authorList>
            <person name="Si Y."/>
        </authorList>
    </citation>
    <scope>NUCLEOTIDE SEQUENCE [LARGE SCALE GENOMIC DNA]</scope>
    <source>
        <strain evidence="1 2">ACCC10489</strain>
    </source>
</reference>
<dbReference type="Proteomes" id="UP000509322">
    <property type="component" value="Chromosome 1"/>
</dbReference>
<evidence type="ECO:0000313" key="2">
    <source>
        <dbReference type="Proteomes" id="UP000509322"/>
    </source>
</evidence>
<accession>A0A7H9BSD3</accession>
<gene>
    <name evidence="1" type="ORF">HYQ43_04660</name>
</gene>
<organism evidence="1 2">
    <name type="scientific">Paracoccus pantotrophus</name>
    <name type="common">Thiosphaera pantotropha</name>
    <dbReference type="NCBI Taxonomy" id="82367"/>
    <lineage>
        <taxon>Bacteria</taxon>
        <taxon>Pseudomonadati</taxon>
        <taxon>Pseudomonadota</taxon>
        <taxon>Alphaproteobacteria</taxon>
        <taxon>Rhodobacterales</taxon>
        <taxon>Paracoccaceae</taxon>
        <taxon>Paracoccus</taxon>
    </lineage>
</organism>
<keyword evidence="1" id="KW-0808">Transferase</keyword>
<protein>
    <submittedName>
        <fullName evidence="1">N-acetyltransferase</fullName>
    </submittedName>
</protein>
<evidence type="ECO:0000313" key="1">
    <source>
        <dbReference type="EMBL" id="QLH14212.1"/>
    </source>
</evidence>